<keyword evidence="3" id="KW-0150">Chloroplast</keyword>
<evidence type="ECO:0000256" key="3">
    <source>
        <dbReference type="ARBA" id="ARBA00022528"/>
    </source>
</evidence>
<dbReference type="Pfam" id="PF08417">
    <property type="entry name" value="PaO"/>
    <property type="match status" value="1"/>
</dbReference>
<dbReference type="InterPro" id="IPR050584">
    <property type="entry name" value="Cholesterol_7-desaturase"/>
</dbReference>
<dbReference type="PANTHER" id="PTHR21266">
    <property type="entry name" value="IRON-SULFUR DOMAIN CONTAINING PROTEIN"/>
    <property type="match status" value="1"/>
</dbReference>
<evidence type="ECO:0000259" key="16">
    <source>
        <dbReference type="PROSITE" id="PS51296"/>
    </source>
</evidence>
<protein>
    <recommendedName>
        <fullName evidence="16">Rieske domain-containing protein</fullName>
    </recommendedName>
</protein>
<keyword evidence="8" id="KW-0809">Transit peptide</keyword>
<keyword evidence="18" id="KW-1185">Reference proteome</keyword>
<sequence length="537" mass="60141">LYLTMRSLLSSPLQTNVLQSRRPLSRPLALWRTTSRTTTWSLDTIAATRTGGLTTEGGTAITLNRTPDISPETAGEPSSKFLWNAHWYPVAIVDDLDPRRPHATHLLGIPLALWRDKEGAWHAVEDKCPHRLAPLSEGRIETDGTLQCAYHGWQFNGSGSCTHIPQLRSDPKAMQTACASRRSSVRAFPIQVVHGLLWVLPDSTQGAHEQLAKDPALPKTAIKELLGGPEAEGYVQTTQWYARDVPMRFDTLCENILDPSHVPFAHHKVQGNRNNEKGTTTKLQGKINVEGFVFELDSQSPRFGSSLSFFAAPNYVRYNSPFRSLNVFAVPTRPGWSRIYVTFLKDTRRSRSFPWLVGALYSFFEKRTWLEHIFLRHPVLDGDNYILHLQERALHEEHGGNWKQSFYMPSAADDSVSAIRRWFDKYGDTVPTCESGTLMPPPLTKREALNRHSQHTVHCRHCKQALRNVDLATGVATVVGILAAMWLVTRVMLGLPLLSPAAGVGLFAVALAGAVVAGLRSLRQQFFFIDYVHAERD</sequence>
<feature type="domain" description="Rieske" evidence="16">
    <location>
        <begin position="87"/>
        <end position="199"/>
    </location>
</feature>
<proteinExistence type="predicted"/>
<dbReference type="Proteomes" id="UP001165090">
    <property type="component" value="Unassembled WGS sequence"/>
</dbReference>
<dbReference type="PANTHER" id="PTHR21266:SF32">
    <property type="entry name" value="CHOLESTEROL 7-DESATURASE NVD"/>
    <property type="match status" value="1"/>
</dbReference>
<evidence type="ECO:0000256" key="13">
    <source>
        <dbReference type="ARBA" id="ARBA00023136"/>
    </source>
</evidence>
<organism evidence="17 18">
    <name type="scientific">Volvox africanus</name>
    <dbReference type="NCBI Taxonomy" id="51714"/>
    <lineage>
        <taxon>Eukaryota</taxon>
        <taxon>Viridiplantae</taxon>
        <taxon>Chlorophyta</taxon>
        <taxon>core chlorophytes</taxon>
        <taxon>Chlorophyceae</taxon>
        <taxon>CS clade</taxon>
        <taxon>Chlamydomonadales</taxon>
        <taxon>Volvocaceae</taxon>
        <taxon>Volvox</taxon>
    </lineage>
</organism>
<dbReference type="SUPFAM" id="SSF55961">
    <property type="entry name" value="Bet v1-like"/>
    <property type="match status" value="1"/>
</dbReference>
<gene>
    <name evidence="17" type="ORF">VaNZ11_007117</name>
</gene>
<keyword evidence="7" id="KW-0479">Metal-binding</keyword>
<evidence type="ECO:0000256" key="11">
    <source>
        <dbReference type="ARBA" id="ARBA00023004"/>
    </source>
</evidence>
<evidence type="ECO:0000256" key="10">
    <source>
        <dbReference type="ARBA" id="ARBA00023002"/>
    </source>
</evidence>
<evidence type="ECO:0000256" key="9">
    <source>
        <dbReference type="ARBA" id="ARBA00022989"/>
    </source>
</evidence>
<feature type="non-terminal residue" evidence="17">
    <location>
        <position position="1"/>
    </location>
</feature>
<evidence type="ECO:0000256" key="4">
    <source>
        <dbReference type="ARBA" id="ARBA00022640"/>
    </source>
</evidence>
<evidence type="ECO:0000256" key="15">
    <source>
        <dbReference type="SAM" id="Phobius"/>
    </source>
</evidence>
<dbReference type="Pfam" id="PF00355">
    <property type="entry name" value="Rieske"/>
    <property type="match status" value="1"/>
</dbReference>
<keyword evidence="6" id="KW-0001">2Fe-2S</keyword>
<comment type="caution">
    <text evidence="17">The sequence shown here is derived from an EMBL/GenBank/DDBJ whole genome shotgun (WGS) entry which is preliminary data.</text>
</comment>
<feature type="region of interest" description="Disordered" evidence="14">
    <location>
        <begin position="56"/>
        <end position="75"/>
    </location>
</feature>
<evidence type="ECO:0000256" key="6">
    <source>
        <dbReference type="ARBA" id="ARBA00022714"/>
    </source>
</evidence>
<dbReference type="Gene3D" id="3.90.380.10">
    <property type="entry name" value="Naphthalene 1,2-dioxygenase Alpha Subunit, Chain A, domain 1"/>
    <property type="match status" value="1"/>
</dbReference>
<dbReference type="InterPro" id="IPR017941">
    <property type="entry name" value="Rieske_2Fe-2S"/>
</dbReference>
<keyword evidence="13 15" id="KW-0472">Membrane</keyword>
<keyword evidence="9 15" id="KW-1133">Transmembrane helix</keyword>
<dbReference type="PROSITE" id="PS51296">
    <property type="entry name" value="RIESKE"/>
    <property type="match status" value="1"/>
</dbReference>
<keyword evidence="10" id="KW-0560">Oxidoreductase</keyword>
<feature type="transmembrane region" description="Helical" evidence="15">
    <location>
        <begin position="500"/>
        <end position="519"/>
    </location>
</feature>
<dbReference type="Gene3D" id="2.102.10.10">
    <property type="entry name" value="Rieske [2Fe-2S] iron-sulphur domain"/>
    <property type="match status" value="1"/>
</dbReference>
<feature type="transmembrane region" description="Helical" evidence="15">
    <location>
        <begin position="469"/>
        <end position="488"/>
    </location>
</feature>
<evidence type="ECO:0000256" key="5">
    <source>
        <dbReference type="ARBA" id="ARBA00022692"/>
    </source>
</evidence>
<keyword evidence="5 15" id="KW-0812">Transmembrane</keyword>
<dbReference type="InterPro" id="IPR036922">
    <property type="entry name" value="Rieske_2Fe-2S_sf"/>
</dbReference>
<evidence type="ECO:0000256" key="8">
    <source>
        <dbReference type="ARBA" id="ARBA00022946"/>
    </source>
</evidence>
<evidence type="ECO:0000313" key="18">
    <source>
        <dbReference type="Proteomes" id="UP001165090"/>
    </source>
</evidence>
<keyword evidence="4" id="KW-0934">Plastid</keyword>
<dbReference type="InterPro" id="IPR013626">
    <property type="entry name" value="PaO"/>
</dbReference>
<reference evidence="17 18" key="1">
    <citation type="journal article" date="2023" name="IScience">
        <title>Expanded male sex-determining region conserved during the evolution of homothallism in the green alga Volvox.</title>
        <authorList>
            <person name="Yamamoto K."/>
            <person name="Matsuzaki R."/>
            <person name="Mahakham W."/>
            <person name="Heman W."/>
            <person name="Sekimoto H."/>
            <person name="Kawachi M."/>
            <person name="Minakuchi Y."/>
            <person name="Toyoda A."/>
            <person name="Nozaki H."/>
        </authorList>
    </citation>
    <scope>NUCLEOTIDE SEQUENCE [LARGE SCALE GENOMIC DNA]</scope>
    <source>
        <strain evidence="17 18">NIES-4468</strain>
    </source>
</reference>
<dbReference type="SUPFAM" id="SSF50022">
    <property type="entry name" value="ISP domain"/>
    <property type="match status" value="1"/>
</dbReference>
<evidence type="ECO:0000256" key="1">
    <source>
        <dbReference type="ARBA" id="ARBA00004229"/>
    </source>
</evidence>
<name>A0ABQ5S3V5_9CHLO</name>
<comment type="subcellular location">
    <subcellularLocation>
        <location evidence="2">Membrane</location>
    </subcellularLocation>
    <subcellularLocation>
        <location evidence="1">Plastid</location>
        <location evidence="1">Chloroplast</location>
    </subcellularLocation>
</comment>
<keyword evidence="12" id="KW-0411">Iron-sulfur</keyword>
<dbReference type="EMBL" id="BSDZ01000017">
    <property type="protein sequence ID" value="GLI63951.1"/>
    <property type="molecule type" value="Genomic_DNA"/>
</dbReference>
<evidence type="ECO:0000256" key="7">
    <source>
        <dbReference type="ARBA" id="ARBA00022723"/>
    </source>
</evidence>
<evidence type="ECO:0000256" key="14">
    <source>
        <dbReference type="SAM" id="MobiDB-lite"/>
    </source>
</evidence>
<keyword evidence="11" id="KW-0408">Iron</keyword>
<evidence type="ECO:0000256" key="2">
    <source>
        <dbReference type="ARBA" id="ARBA00004370"/>
    </source>
</evidence>
<accession>A0ABQ5S3V5</accession>
<evidence type="ECO:0000313" key="17">
    <source>
        <dbReference type="EMBL" id="GLI63951.1"/>
    </source>
</evidence>
<evidence type="ECO:0000256" key="12">
    <source>
        <dbReference type="ARBA" id="ARBA00023014"/>
    </source>
</evidence>